<proteinExistence type="predicted"/>
<protein>
    <submittedName>
        <fullName evidence="2">Uncharacterized protein</fullName>
    </submittedName>
</protein>
<keyword evidence="1" id="KW-0472">Membrane</keyword>
<dbReference type="EMBL" id="KK583193">
    <property type="protein sequence ID" value="KDO33336.1"/>
    <property type="molecule type" value="Genomic_DNA"/>
</dbReference>
<keyword evidence="3" id="KW-1185">Reference proteome</keyword>
<dbReference type="AlphaFoldDB" id="A0A067D3M7"/>
<feature type="transmembrane region" description="Helical" evidence="1">
    <location>
        <begin position="61"/>
        <end position="88"/>
    </location>
</feature>
<accession>A0A067D3M7</accession>
<keyword evidence="1" id="KW-1133">Transmembrane helix</keyword>
<feature type="transmembrane region" description="Helical" evidence="1">
    <location>
        <begin position="143"/>
        <end position="173"/>
    </location>
</feature>
<dbReference type="KEGG" id="spar:SPRG_02144"/>
<dbReference type="VEuPathDB" id="FungiDB:SPRG_02144"/>
<name>A0A067D3M7_SAPPC</name>
<gene>
    <name evidence="2" type="ORF">SPRG_02144</name>
</gene>
<organism evidence="2 3">
    <name type="scientific">Saprolegnia parasitica (strain CBS 223.65)</name>
    <dbReference type="NCBI Taxonomy" id="695850"/>
    <lineage>
        <taxon>Eukaryota</taxon>
        <taxon>Sar</taxon>
        <taxon>Stramenopiles</taxon>
        <taxon>Oomycota</taxon>
        <taxon>Saprolegniomycetes</taxon>
        <taxon>Saprolegniales</taxon>
        <taxon>Saprolegniaceae</taxon>
        <taxon>Saprolegnia</taxon>
    </lineage>
</organism>
<dbReference type="GeneID" id="24124707"/>
<keyword evidence="1" id="KW-0812">Transmembrane</keyword>
<feature type="transmembrane region" description="Helical" evidence="1">
    <location>
        <begin position="94"/>
        <end position="114"/>
    </location>
</feature>
<dbReference type="Proteomes" id="UP000030745">
    <property type="component" value="Unassembled WGS sequence"/>
</dbReference>
<dbReference type="RefSeq" id="XP_012196085.1">
    <property type="nucleotide sequence ID" value="XM_012340695.1"/>
</dbReference>
<sequence>MAESYGATTRPAFVQSAYDPNRYADHRVLYPPRSRTPSTWRRLCALPAQWISTRQNVVFHVLHVLATLVMAIVAWLLLLLGVLLLPLWRCLGPLVARIALCLVLQLASMDVHLYNSISPGGEHIYVSFAYSDTRSHARVLQTLLYLASAKIVLAAATSGVAVVFVLGSLLLLAHGCGVAWSQDPSLPRCLLGTVCLYSSIVLSHVLARAYRRGVQRLCCDYLDLYRFVYGYCMATAYHTPLQLMGFGHGQVV</sequence>
<feature type="transmembrane region" description="Helical" evidence="1">
    <location>
        <begin position="185"/>
        <end position="207"/>
    </location>
</feature>
<reference evidence="2 3" key="1">
    <citation type="journal article" date="2013" name="PLoS Genet.">
        <title>Distinctive expansion of potential virulence genes in the genome of the oomycete fish pathogen Saprolegnia parasitica.</title>
        <authorList>
            <person name="Jiang R.H."/>
            <person name="de Bruijn I."/>
            <person name="Haas B.J."/>
            <person name="Belmonte R."/>
            <person name="Lobach L."/>
            <person name="Christie J."/>
            <person name="van den Ackerveken G."/>
            <person name="Bottin A."/>
            <person name="Bulone V."/>
            <person name="Diaz-Moreno S.M."/>
            <person name="Dumas B."/>
            <person name="Fan L."/>
            <person name="Gaulin E."/>
            <person name="Govers F."/>
            <person name="Grenville-Briggs L.J."/>
            <person name="Horner N.R."/>
            <person name="Levin J.Z."/>
            <person name="Mammella M."/>
            <person name="Meijer H.J."/>
            <person name="Morris P."/>
            <person name="Nusbaum C."/>
            <person name="Oome S."/>
            <person name="Phillips A.J."/>
            <person name="van Rooyen D."/>
            <person name="Rzeszutek E."/>
            <person name="Saraiva M."/>
            <person name="Secombes C.J."/>
            <person name="Seidl M.F."/>
            <person name="Snel B."/>
            <person name="Stassen J.H."/>
            <person name="Sykes S."/>
            <person name="Tripathy S."/>
            <person name="van den Berg H."/>
            <person name="Vega-Arreguin J.C."/>
            <person name="Wawra S."/>
            <person name="Young S.K."/>
            <person name="Zeng Q."/>
            <person name="Dieguez-Uribeondo J."/>
            <person name="Russ C."/>
            <person name="Tyler B.M."/>
            <person name="van West P."/>
        </authorList>
    </citation>
    <scope>NUCLEOTIDE SEQUENCE [LARGE SCALE GENOMIC DNA]</scope>
    <source>
        <strain evidence="2 3">CBS 223.65</strain>
    </source>
</reference>
<evidence type="ECO:0000313" key="3">
    <source>
        <dbReference type="Proteomes" id="UP000030745"/>
    </source>
</evidence>
<evidence type="ECO:0000256" key="1">
    <source>
        <dbReference type="SAM" id="Phobius"/>
    </source>
</evidence>
<dbReference type="OrthoDB" id="79466at2759"/>
<evidence type="ECO:0000313" key="2">
    <source>
        <dbReference type="EMBL" id="KDO33336.1"/>
    </source>
</evidence>